<feature type="chain" id="PRO_5034033978" evidence="2">
    <location>
        <begin position="18"/>
        <end position="309"/>
    </location>
</feature>
<dbReference type="InterPro" id="IPR036291">
    <property type="entry name" value="NAD(P)-bd_dom_sf"/>
</dbReference>
<keyword evidence="2" id="KW-0732">Signal</keyword>
<feature type="signal peptide" evidence="2">
    <location>
        <begin position="1"/>
        <end position="17"/>
    </location>
</feature>
<reference evidence="3 4" key="1">
    <citation type="submission" date="2019-12" db="EMBL/GenBank/DDBJ databases">
        <authorList>
            <person name="Floudas D."/>
            <person name="Bentzer J."/>
            <person name="Ahren D."/>
            <person name="Johansson T."/>
            <person name="Persson P."/>
            <person name="Tunlid A."/>
        </authorList>
    </citation>
    <scope>NUCLEOTIDE SEQUENCE [LARGE SCALE GENOMIC DNA]</scope>
    <source>
        <strain evidence="3 4">CBS 102.39</strain>
    </source>
</reference>
<evidence type="ECO:0000313" key="4">
    <source>
        <dbReference type="Proteomes" id="UP000521872"/>
    </source>
</evidence>
<dbReference type="Proteomes" id="UP000521872">
    <property type="component" value="Unassembled WGS sequence"/>
</dbReference>
<dbReference type="AlphaFoldDB" id="A0A8H4QN51"/>
<evidence type="ECO:0000313" key="3">
    <source>
        <dbReference type="EMBL" id="KAF4613750.1"/>
    </source>
</evidence>
<keyword evidence="4" id="KW-1185">Reference proteome</keyword>
<dbReference type="SUPFAM" id="SSF51735">
    <property type="entry name" value="NAD(P)-binding Rossmann-fold domains"/>
    <property type="match status" value="1"/>
</dbReference>
<dbReference type="Gene3D" id="3.40.50.720">
    <property type="entry name" value="NAD(P)-binding Rossmann-like Domain"/>
    <property type="match status" value="1"/>
</dbReference>
<dbReference type="PANTHER" id="PTHR40129:SF2">
    <property type="entry name" value="KETOPANTOATE REDUCTASE N-TERMINAL DOMAIN-CONTAINING PROTEIN"/>
    <property type="match status" value="1"/>
</dbReference>
<sequence length="309" mass="34325">MQLVVDILILGAGWTSSFLTKLCNERQITYAATTRSGRDSTIKFVFDPDSDDIQPYVGLPKAAAVLITFPIIAKGASQRLVRLYTESHGDLDGGEKTKFIQLGTSSIWDGARLRTDWPPKPTENKWYDRHSPYVKTPRAEAEDELLALSDNYPATVLNLSGLWGGARSPKNWVERTAGSKELLKAKGSLHLIHGDDVAAAVLAVAKNFEKAQGQRWLLTDGRVYDWWDLASAWGTPSKSAPAKSTSEPCEPQLPVDADRGPQAAWVRELMEEMDVRALPRNIETLGRALDSREFWNTFGLSPCRARIEE</sequence>
<accession>A0A8H4QN51</accession>
<feature type="compositionally biased region" description="Polar residues" evidence="1">
    <location>
        <begin position="235"/>
        <end position="247"/>
    </location>
</feature>
<name>A0A8H4QN51_9AGAR</name>
<evidence type="ECO:0000256" key="2">
    <source>
        <dbReference type="SAM" id="SignalP"/>
    </source>
</evidence>
<feature type="region of interest" description="Disordered" evidence="1">
    <location>
        <begin position="235"/>
        <end position="257"/>
    </location>
</feature>
<dbReference type="EMBL" id="JAACJL010000045">
    <property type="protein sequence ID" value="KAF4613750.1"/>
    <property type="molecule type" value="Genomic_DNA"/>
</dbReference>
<gene>
    <name evidence="3" type="ORF">D9613_007372</name>
</gene>
<proteinExistence type="predicted"/>
<protein>
    <submittedName>
        <fullName evidence="3">Uncharacterized protein</fullName>
    </submittedName>
</protein>
<evidence type="ECO:0000256" key="1">
    <source>
        <dbReference type="SAM" id="MobiDB-lite"/>
    </source>
</evidence>
<dbReference type="PANTHER" id="PTHR40129">
    <property type="entry name" value="KETOPANTOATE REDUCTASE N-TERMINAL DOMAIN-CONTAINING PROTEIN"/>
    <property type="match status" value="1"/>
</dbReference>
<organism evidence="3 4">
    <name type="scientific">Agrocybe pediades</name>
    <dbReference type="NCBI Taxonomy" id="84607"/>
    <lineage>
        <taxon>Eukaryota</taxon>
        <taxon>Fungi</taxon>
        <taxon>Dikarya</taxon>
        <taxon>Basidiomycota</taxon>
        <taxon>Agaricomycotina</taxon>
        <taxon>Agaricomycetes</taxon>
        <taxon>Agaricomycetidae</taxon>
        <taxon>Agaricales</taxon>
        <taxon>Agaricineae</taxon>
        <taxon>Strophariaceae</taxon>
        <taxon>Agrocybe</taxon>
    </lineage>
</organism>
<comment type="caution">
    <text evidence="3">The sequence shown here is derived from an EMBL/GenBank/DDBJ whole genome shotgun (WGS) entry which is preliminary data.</text>
</comment>